<sequence>LPIADEVPLQIQGLEENGIHYIKLPEMQNNLIRGSYHEWLIIVDIYEGSIYMLNAFTRVRSDLLRASTFPDIINYAPNNYGFEYTTRDFDDF</sequence>
<feature type="non-terminal residue" evidence="2">
    <location>
        <position position="1"/>
    </location>
</feature>
<organism evidence="2 3">
    <name type="scientific">Stylosanthes scabra</name>
    <dbReference type="NCBI Taxonomy" id="79078"/>
    <lineage>
        <taxon>Eukaryota</taxon>
        <taxon>Viridiplantae</taxon>
        <taxon>Streptophyta</taxon>
        <taxon>Embryophyta</taxon>
        <taxon>Tracheophyta</taxon>
        <taxon>Spermatophyta</taxon>
        <taxon>Magnoliopsida</taxon>
        <taxon>eudicotyledons</taxon>
        <taxon>Gunneridae</taxon>
        <taxon>Pentapetalae</taxon>
        <taxon>rosids</taxon>
        <taxon>fabids</taxon>
        <taxon>Fabales</taxon>
        <taxon>Fabaceae</taxon>
        <taxon>Papilionoideae</taxon>
        <taxon>50 kb inversion clade</taxon>
        <taxon>dalbergioids sensu lato</taxon>
        <taxon>Dalbergieae</taxon>
        <taxon>Pterocarpus clade</taxon>
        <taxon>Stylosanthes</taxon>
    </lineage>
</organism>
<reference evidence="2 3" key="1">
    <citation type="journal article" date="2023" name="Plants (Basel)">
        <title>Bridging the Gap: Combining Genomics and Transcriptomics Approaches to Understand Stylosanthes scabra, an Orphan Legume from the Brazilian Caatinga.</title>
        <authorList>
            <person name="Ferreira-Neto J.R.C."/>
            <person name="da Silva M.D."/>
            <person name="Binneck E."/>
            <person name="de Melo N.F."/>
            <person name="da Silva R.H."/>
            <person name="de Melo A.L.T.M."/>
            <person name="Pandolfi V."/>
            <person name="Bustamante F.O."/>
            <person name="Brasileiro-Vidal A.C."/>
            <person name="Benko-Iseppon A.M."/>
        </authorList>
    </citation>
    <scope>NUCLEOTIDE SEQUENCE [LARGE SCALE GENOMIC DNA]</scope>
    <source>
        <tissue evidence="2">Leaves</tissue>
    </source>
</reference>
<dbReference type="Proteomes" id="UP001341840">
    <property type="component" value="Unassembled WGS sequence"/>
</dbReference>
<protein>
    <recommendedName>
        <fullName evidence="1">KIB1-4 beta-propeller domain-containing protein</fullName>
    </recommendedName>
</protein>
<dbReference type="Pfam" id="PF03478">
    <property type="entry name" value="Beta-prop_KIB1-4"/>
    <property type="match status" value="1"/>
</dbReference>
<evidence type="ECO:0000313" key="2">
    <source>
        <dbReference type="EMBL" id="MED6106235.1"/>
    </source>
</evidence>
<comment type="caution">
    <text evidence="2">The sequence shown here is derived from an EMBL/GenBank/DDBJ whole genome shotgun (WGS) entry which is preliminary data.</text>
</comment>
<evidence type="ECO:0000259" key="1">
    <source>
        <dbReference type="Pfam" id="PF03478"/>
    </source>
</evidence>
<keyword evidence="3" id="KW-1185">Reference proteome</keyword>
<name>A0ABU6Q3Z4_9FABA</name>
<dbReference type="EMBL" id="JASCZI010000006">
    <property type="protein sequence ID" value="MED6106235.1"/>
    <property type="molecule type" value="Genomic_DNA"/>
</dbReference>
<gene>
    <name evidence="2" type="ORF">PIB30_003194</name>
</gene>
<feature type="domain" description="KIB1-4 beta-propeller" evidence="1">
    <location>
        <begin position="14"/>
        <end position="70"/>
    </location>
</feature>
<dbReference type="InterPro" id="IPR005174">
    <property type="entry name" value="KIB1-4_b-propeller"/>
</dbReference>
<accession>A0ABU6Q3Z4</accession>
<proteinExistence type="predicted"/>
<evidence type="ECO:0000313" key="3">
    <source>
        <dbReference type="Proteomes" id="UP001341840"/>
    </source>
</evidence>